<proteinExistence type="predicted"/>
<protein>
    <recommendedName>
        <fullName evidence="3">Tat pathway signal protein</fullName>
    </recommendedName>
</protein>
<feature type="compositionally biased region" description="Basic and acidic residues" evidence="1">
    <location>
        <begin position="52"/>
        <end position="61"/>
    </location>
</feature>
<accession>A0AB39KPG6</accession>
<sequence length="67" mass="6832">MDQDPKTPPQTFHREGGVTQPAPKPAPKPAEETGMLGEAAKNGEAGASVESDGDRADDKDGGMLGQG</sequence>
<feature type="region of interest" description="Disordered" evidence="1">
    <location>
        <begin position="1"/>
        <end position="67"/>
    </location>
</feature>
<evidence type="ECO:0000313" key="2">
    <source>
        <dbReference type="EMBL" id="XDO95475.1"/>
    </source>
</evidence>
<organism evidence="2">
    <name type="scientific">Caulobacter sp. 73W</name>
    <dbReference type="NCBI Taxonomy" id="3161137"/>
    <lineage>
        <taxon>Bacteria</taxon>
        <taxon>Pseudomonadati</taxon>
        <taxon>Pseudomonadota</taxon>
        <taxon>Alphaproteobacteria</taxon>
        <taxon>Caulobacterales</taxon>
        <taxon>Caulobacteraceae</taxon>
        <taxon>Caulobacter</taxon>
    </lineage>
</organism>
<dbReference type="RefSeq" id="WP_369058324.1">
    <property type="nucleotide sequence ID" value="NZ_CP158375.1"/>
</dbReference>
<dbReference type="AlphaFoldDB" id="A0AB39KPG6"/>
<name>A0AB39KPG6_9CAUL</name>
<dbReference type="EMBL" id="CP158375">
    <property type="protein sequence ID" value="XDO95475.1"/>
    <property type="molecule type" value="Genomic_DNA"/>
</dbReference>
<reference evidence="2" key="1">
    <citation type="submission" date="2024-06" db="EMBL/GenBank/DDBJ databases">
        <title>Caulobacter inopinatus, sp. nov.</title>
        <authorList>
            <person name="Donachie S.P."/>
        </authorList>
    </citation>
    <scope>NUCLEOTIDE SEQUENCE</scope>
    <source>
        <strain evidence="2">73W</strain>
    </source>
</reference>
<evidence type="ECO:0008006" key="3">
    <source>
        <dbReference type="Google" id="ProtNLM"/>
    </source>
</evidence>
<evidence type="ECO:0000256" key="1">
    <source>
        <dbReference type="SAM" id="MobiDB-lite"/>
    </source>
</evidence>
<gene>
    <name evidence="2" type="ORF">ABOZ73_11690</name>
</gene>